<dbReference type="EMBL" id="PQXF01000012">
    <property type="protein sequence ID" value="PXF60706.1"/>
    <property type="molecule type" value="Genomic_DNA"/>
</dbReference>
<sequence length="471" mass="55852">MIVNQQFTRRFVNRDRELEYLNSRYESGEPEFVIICGRRRIGKTRLITEFLHGTAGIYFLPAEYRESENIMMLQRQMGDFIGEDSFMKLRIGGFEELFDEFFRWYRGEERIVFAIDEFPYLIKINRGIPSFFQRIWDMNLSKRDIMLILSGSAIGMMETEVLGYKSPLYGRRIGQWRLDKLNFEHLADFFPKYTTDELIRVYGCMDSIHEYILKFSPDLDFRENLRTNFLSKGSFLYEEADILLQEEFREPRNYMFILKTIAEGNRKRSEIANATGIDKGALSRYLYNLRRVGIVDSELSATVAGNSKRSLYKIKDNYFKFYFRFVLPNKNNIESEIDITPKIEKEYDQYLGFVFEELVRDIIRRRRLDIGFLPDDCGAWWYRGDEIDIIATGADTDGARQLFAGEVKWSNLSRHDVARILDNLHRKSDLVRWHNDARREHYGIIAKRIEDKETLRSDGVYAFDLEDILKP</sequence>
<protein>
    <submittedName>
        <fullName evidence="1">ArsR family transcriptional regulator</fullName>
    </submittedName>
</protein>
<organism evidence="1 2">
    <name type="scientific">Candidatus Methanogaster sp</name>
    <dbReference type="NCBI Taxonomy" id="3386292"/>
    <lineage>
        <taxon>Archaea</taxon>
        <taxon>Methanobacteriati</taxon>
        <taxon>Methanobacteriota</taxon>
        <taxon>Stenosarchaea group</taxon>
        <taxon>Methanomicrobia</taxon>
        <taxon>Methanosarcinales</taxon>
        <taxon>ANME-2 cluster</taxon>
        <taxon>Candidatus Methanogasteraceae</taxon>
        <taxon>Candidatus Methanogaster</taxon>
    </lineage>
</organism>
<gene>
    <name evidence="1" type="ORF">C4B59_07700</name>
</gene>
<evidence type="ECO:0000313" key="2">
    <source>
        <dbReference type="Proteomes" id="UP000248329"/>
    </source>
</evidence>
<accession>A0AC61L235</accession>
<comment type="caution">
    <text evidence="1">The sequence shown here is derived from an EMBL/GenBank/DDBJ whole genome shotgun (WGS) entry which is preliminary data.</text>
</comment>
<reference evidence="1" key="1">
    <citation type="submission" date="2018-01" db="EMBL/GenBank/DDBJ databases">
        <authorList>
            <person name="Krukenberg V."/>
        </authorList>
    </citation>
    <scope>NUCLEOTIDE SEQUENCE</scope>
    <source>
        <strain evidence="1">E20ANME2</strain>
    </source>
</reference>
<name>A0AC61L235_9EURY</name>
<dbReference type="Proteomes" id="UP000248329">
    <property type="component" value="Unassembled WGS sequence"/>
</dbReference>
<proteinExistence type="predicted"/>
<evidence type="ECO:0000313" key="1">
    <source>
        <dbReference type="EMBL" id="PXF60706.1"/>
    </source>
</evidence>